<evidence type="ECO:0000256" key="3">
    <source>
        <dbReference type="ARBA" id="ARBA00022989"/>
    </source>
</evidence>
<accession>A0A917DRK3</accession>
<keyword evidence="4 5" id="KW-0472">Membrane</keyword>
<feature type="transmembrane region" description="Helical" evidence="5">
    <location>
        <begin position="46"/>
        <end position="66"/>
    </location>
</feature>
<sequence>MNASKHFPSFQSFYDRLHLHIRLFMILVLINIVFPSIQQLFTGSLILAQATGFFMVTFPVSLYFIISDSVIGGQSIGKRKVGIQVVNKNNTSVSVKQMVYRTVLKFLPWELSHFLAYHLVYIGDGEVPFRYYLIGGLIYFFIFVYIFTAIFTKEKRALYDKFARTKVIKTEIQKKNIEM</sequence>
<evidence type="ECO:0000259" key="6">
    <source>
        <dbReference type="Pfam" id="PF06271"/>
    </source>
</evidence>
<evidence type="ECO:0000313" key="7">
    <source>
        <dbReference type="EMBL" id="GGD60249.1"/>
    </source>
</evidence>
<dbReference type="RefSeq" id="WP_229750153.1">
    <property type="nucleotide sequence ID" value="NZ_BMHP01000001.1"/>
</dbReference>
<protein>
    <recommendedName>
        <fullName evidence="6">RDD domain-containing protein</fullName>
    </recommendedName>
</protein>
<dbReference type="EMBL" id="BMHP01000001">
    <property type="protein sequence ID" value="GGD60249.1"/>
    <property type="molecule type" value="Genomic_DNA"/>
</dbReference>
<dbReference type="AlphaFoldDB" id="A0A917DRK3"/>
<proteinExistence type="predicted"/>
<gene>
    <name evidence="7" type="ORF">GCM10010911_17650</name>
</gene>
<feature type="transmembrane region" description="Helical" evidence="5">
    <location>
        <begin position="129"/>
        <end position="151"/>
    </location>
</feature>
<keyword evidence="8" id="KW-1185">Reference proteome</keyword>
<evidence type="ECO:0000256" key="4">
    <source>
        <dbReference type="ARBA" id="ARBA00023136"/>
    </source>
</evidence>
<dbReference type="GO" id="GO:0016020">
    <property type="term" value="C:membrane"/>
    <property type="evidence" value="ECO:0007669"/>
    <property type="project" value="UniProtKB-SubCell"/>
</dbReference>
<evidence type="ECO:0000313" key="8">
    <source>
        <dbReference type="Proteomes" id="UP000612456"/>
    </source>
</evidence>
<organism evidence="7 8">
    <name type="scientific">Paenibacillus nasutitermitis</name>
    <dbReference type="NCBI Taxonomy" id="1652958"/>
    <lineage>
        <taxon>Bacteria</taxon>
        <taxon>Bacillati</taxon>
        <taxon>Bacillota</taxon>
        <taxon>Bacilli</taxon>
        <taxon>Bacillales</taxon>
        <taxon>Paenibacillaceae</taxon>
        <taxon>Paenibacillus</taxon>
    </lineage>
</organism>
<comment type="caution">
    <text evidence="7">The sequence shown here is derived from an EMBL/GenBank/DDBJ whole genome shotgun (WGS) entry which is preliminary data.</text>
</comment>
<comment type="subcellular location">
    <subcellularLocation>
        <location evidence="1">Membrane</location>
        <topology evidence="1">Multi-pass membrane protein</topology>
    </subcellularLocation>
</comment>
<reference evidence="7" key="1">
    <citation type="journal article" date="2014" name="Int. J. Syst. Evol. Microbiol.">
        <title>Complete genome sequence of Corynebacterium casei LMG S-19264T (=DSM 44701T), isolated from a smear-ripened cheese.</title>
        <authorList>
            <consortium name="US DOE Joint Genome Institute (JGI-PGF)"/>
            <person name="Walter F."/>
            <person name="Albersmeier A."/>
            <person name="Kalinowski J."/>
            <person name="Ruckert C."/>
        </authorList>
    </citation>
    <scope>NUCLEOTIDE SEQUENCE</scope>
    <source>
        <strain evidence="7">CGMCC 1.15178</strain>
    </source>
</reference>
<keyword evidence="2 5" id="KW-0812">Transmembrane</keyword>
<evidence type="ECO:0000256" key="1">
    <source>
        <dbReference type="ARBA" id="ARBA00004141"/>
    </source>
</evidence>
<keyword evidence="3 5" id="KW-1133">Transmembrane helix</keyword>
<dbReference type="Pfam" id="PF06271">
    <property type="entry name" value="RDD"/>
    <property type="match status" value="1"/>
</dbReference>
<evidence type="ECO:0000256" key="5">
    <source>
        <dbReference type="SAM" id="Phobius"/>
    </source>
</evidence>
<name>A0A917DRK3_9BACL</name>
<reference evidence="7" key="2">
    <citation type="submission" date="2020-09" db="EMBL/GenBank/DDBJ databases">
        <authorList>
            <person name="Sun Q."/>
            <person name="Zhou Y."/>
        </authorList>
    </citation>
    <scope>NUCLEOTIDE SEQUENCE</scope>
    <source>
        <strain evidence="7">CGMCC 1.15178</strain>
    </source>
</reference>
<feature type="domain" description="RDD" evidence="6">
    <location>
        <begin position="24"/>
        <end position="163"/>
    </location>
</feature>
<feature type="transmembrane region" description="Helical" evidence="5">
    <location>
        <begin position="21"/>
        <end position="40"/>
    </location>
</feature>
<evidence type="ECO:0000256" key="2">
    <source>
        <dbReference type="ARBA" id="ARBA00022692"/>
    </source>
</evidence>
<dbReference type="InterPro" id="IPR010432">
    <property type="entry name" value="RDD"/>
</dbReference>
<dbReference type="Proteomes" id="UP000612456">
    <property type="component" value="Unassembled WGS sequence"/>
</dbReference>